<dbReference type="InterPro" id="IPR015943">
    <property type="entry name" value="WD40/YVTN_repeat-like_dom_sf"/>
</dbReference>
<dbReference type="AlphaFoldDB" id="A0A0G4J6M7"/>
<dbReference type="Proteomes" id="UP000039324">
    <property type="component" value="Unassembled WGS sequence"/>
</dbReference>
<evidence type="ECO:0008006" key="9">
    <source>
        <dbReference type="Google" id="ProtNLM"/>
    </source>
</evidence>
<dbReference type="InterPro" id="IPR048720">
    <property type="entry name" value="PROPPIN"/>
</dbReference>
<dbReference type="InterPro" id="IPR036322">
    <property type="entry name" value="WD40_repeat_dom_sf"/>
</dbReference>
<keyword evidence="1" id="KW-0853">WD repeat</keyword>
<dbReference type="Pfam" id="PF21032">
    <property type="entry name" value="PROPPIN"/>
    <property type="match status" value="1"/>
</dbReference>
<organism evidence="5 7">
    <name type="scientific">Plasmodiophora brassicae</name>
    <name type="common">Clubroot disease agent</name>
    <dbReference type="NCBI Taxonomy" id="37360"/>
    <lineage>
        <taxon>Eukaryota</taxon>
        <taxon>Sar</taxon>
        <taxon>Rhizaria</taxon>
        <taxon>Endomyxa</taxon>
        <taxon>Phytomyxea</taxon>
        <taxon>Plasmodiophorida</taxon>
        <taxon>Plasmodiophoridae</taxon>
        <taxon>Plasmodiophora</taxon>
    </lineage>
</organism>
<comment type="similarity">
    <text evidence="3">Belongs to the WD repeat PROPPIN family.</text>
</comment>
<dbReference type="STRING" id="37360.A0A0G4J6M7"/>
<dbReference type="Proteomes" id="UP000290189">
    <property type="component" value="Unassembled WGS sequence"/>
</dbReference>
<keyword evidence="7" id="KW-1185">Reference proteome</keyword>
<evidence type="ECO:0000313" key="5">
    <source>
        <dbReference type="EMBL" id="CEP02946.1"/>
    </source>
</evidence>
<dbReference type="OMA" id="MEHADTP"/>
<reference evidence="6 8" key="2">
    <citation type="submission" date="2018-03" db="EMBL/GenBank/DDBJ databases">
        <authorList>
            <person name="Fogelqvist J."/>
        </authorList>
    </citation>
    <scope>NUCLEOTIDE SEQUENCE [LARGE SCALE GENOMIC DNA]</scope>
</reference>
<dbReference type="PANTHER" id="PTHR11227">
    <property type="entry name" value="WD-REPEAT PROTEIN INTERACTING WITH PHOSPHOINOSIDES WIPI -RELATED"/>
    <property type="match status" value="1"/>
</dbReference>
<dbReference type="SMART" id="SM00320">
    <property type="entry name" value="WD40"/>
    <property type="match status" value="2"/>
</dbReference>
<reference evidence="5 7" key="1">
    <citation type="submission" date="2015-02" db="EMBL/GenBank/DDBJ databases">
        <authorList>
            <person name="Chooi Y.-H."/>
        </authorList>
    </citation>
    <scope>NUCLEOTIDE SEQUENCE [LARGE SCALE GENOMIC DNA]</scope>
    <source>
        <strain evidence="5">E3</strain>
    </source>
</reference>
<dbReference type="Gene3D" id="2.130.10.10">
    <property type="entry name" value="YVTN repeat-like/Quinoprotein amine dehydrogenase"/>
    <property type="match status" value="1"/>
</dbReference>
<protein>
    <recommendedName>
        <fullName evidence="9">Anaphase-promoting complex subunit 4 WD40 domain-containing protein</fullName>
    </recommendedName>
</protein>
<evidence type="ECO:0000256" key="2">
    <source>
        <dbReference type="ARBA" id="ARBA00022737"/>
    </source>
</evidence>
<evidence type="ECO:0000313" key="7">
    <source>
        <dbReference type="Proteomes" id="UP000039324"/>
    </source>
</evidence>
<evidence type="ECO:0000256" key="3">
    <source>
        <dbReference type="ARBA" id="ARBA00025740"/>
    </source>
</evidence>
<keyword evidence="2" id="KW-0677">Repeat</keyword>
<evidence type="ECO:0000256" key="4">
    <source>
        <dbReference type="SAM" id="MobiDB-lite"/>
    </source>
</evidence>
<dbReference type="EMBL" id="CDSF01000134">
    <property type="protein sequence ID" value="CEP02946.1"/>
    <property type="molecule type" value="Genomic_DNA"/>
</dbReference>
<proteinExistence type="inferred from homology"/>
<accession>A0A0G4J6M7</accession>
<evidence type="ECO:0000313" key="6">
    <source>
        <dbReference type="EMBL" id="SPR01561.1"/>
    </source>
</evidence>
<keyword evidence="6" id="KW-0496">Mitochondrion</keyword>
<gene>
    <name evidence="5" type="ORF">PBRA_009164</name>
    <name evidence="6" type="ORF">PLBR_LOCUS8776</name>
</gene>
<dbReference type="EMBL" id="OVEO01000018">
    <property type="protein sequence ID" value="SPR01561.1"/>
    <property type="molecule type" value="Genomic_DNA"/>
</dbReference>
<feature type="compositionally biased region" description="Acidic residues" evidence="4">
    <location>
        <begin position="345"/>
        <end position="358"/>
    </location>
</feature>
<feature type="region of interest" description="Disordered" evidence="4">
    <location>
        <begin position="339"/>
        <end position="358"/>
    </location>
</feature>
<dbReference type="OrthoDB" id="1667587at2759"/>
<evidence type="ECO:0000256" key="1">
    <source>
        <dbReference type="ARBA" id="ARBA00022574"/>
    </source>
</evidence>
<sequence>MATGGDALLCADFNAASTAVLVGRARSFSIYQIRPFGVLVDRSGTGACRMAQLEDTPLVALVGTAEDPAFSPRRLRLVNAQTGDAVADFDFRSSVVAVHLLPTRLVAVLETSFHVFDLSTLQSMQSQTTPMNATGTSAVNAVRRMLAISTHESSLALLDLDLVRVHTLIHAHGTALAAVAFNAPGTLVATASLRGTVIRVWNVGTGEILHEFRRGITSARVSSLAFDAADHFLSSTSDTDTVHVYVLAPETLVKSSSSGSILSSVMSRSGFQVRLAGQRNRRRTRCIGRWVDQRLLIITDGDDDVILLEFVVNVDGSFRLVEEHALNRPKSLQVGAIVYDPPIPADEEHDDDDDDDVS</sequence>
<geneLocation type="mitochondrion" evidence="6"/>
<evidence type="ECO:0000313" key="8">
    <source>
        <dbReference type="Proteomes" id="UP000290189"/>
    </source>
</evidence>
<name>A0A0G4J6M7_PLABS</name>
<dbReference type="GO" id="GO:0005737">
    <property type="term" value="C:cytoplasm"/>
    <property type="evidence" value="ECO:0007669"/>
    <property type="project" value="UniProtKB-ARBA"/>
</dbReference>
<dbReference type="SUPFAM" id="SSF50978">
    <property type="entry name" value="WD40 repeat-like"/>
    <property type="match status" value="1"/>
</dbReference>
<dbReference type="InterPro" id="IPR001680">
    <property type="entry name" value="WD40_rpt"/>
</dbReference>